<dbReference type="STRING" id="655863.F0XK65"/>
<feature type="region of interest" description="Disordered" evidence="7">
    <location>
        <begin position="1"/>
        <end position="30"/>
    </location>
</feature>
<dbReference type="HOGENOM" id="CLU_470138_0_0_1"/>
<protein>
    <recommendedName>
        <fullName evidence="10">C6 zinc finger domain containing protein</fullName>
    </recommendedName>
</protein>
<evidence type="ECO:0000256" key="1">
    <source>
        <dbReference type="ARBA" id="ARBA00004123"/>
    </source>
</evidence>
<feature type="region of interest" description="Disordered" evidence="7">
    <location>
        <begin position="165"/>
        <end position="193"/>
    </location>
</feature>
<keyword evidence="6" id="KW-0539">Nucleus</keyword>
<evidence type="ECO:0000256" key="2">
    <source>
        <dbReference type="ARBA" id="ARBA00022833"/>
    </source>
</evidence>
<dbReference type="Proteomes" id="UP000007796">
    <property type="component" value="Unassembled WGS sequence"/>
</dbReference>
<evidence type="ECO:0000313" key="8">
    <source>
        <dbReference type="EMBL" id="EFX02018.1"/>
    </source>
</evidence>
<keyword evidence="9" id="KW-1185">Reference proteome</keyword>
<organism evidence="9">
    <name type="scientific">Grosmannia clavigera (strain kw1407 / UAMH 11150)</name>
    <name type="common">Blue stain fungus</name>
    <name type="synonym">Graphiocladiella clavigera</name>
    <dbReference type="NCBI Taxonomy" id="655863"/>
    <lineage>
        <taxon>Eukaryota</taxon>
        <taxon>Fungi</taxon>
        <taxon>Dikarya</taxon>
        <taxon>Ascomycota</taxon>
        <taxon>Pezizomycotina</taxon>
        <taxon>Sordariomycetes</taxon>
        <taxon>Sordariomycetidae</taxon>
        <taxon>Ophiostomatales</taxon>
        <taxon>Ophiostomataceae</taxon>
        <taxon>Leptographium</taxon>
    </lineage>
</organism>
<name>F0XK65_GROCL</name>
<keyword evidence="3" id="KW-0805">Transcription regulation</keyword>
<evidence type="ECO:0000313" key="9">
    <source>
        <dbReference type="Proteomes" id="UP000007796"/>
    </source>
</evidence>
<dbReference type="PANTHER" id="PTHR37534">
    <property type="entry name" value="TRANSCRIPTIONAL ACTIVATOR PROTEIN UGA3"/>
    <property type="match status" value="1"/>
</dbReference>
<keyword evidence="2" id="KW-0862">Zinc</keyword>
<evidence type="ECO:0000256" key="3">
    <source>
        <dbReference type="ARBA" id="ARBA00023015"/>
    </source>
</evidence>
<dbReference type="GO" id="GO:0003677">
    <property type="term" value="F:DNA binding"/>
    <property type="evidence" value="ECO:0007669"/>
    <property type="project" value="UniProtKB-KW"/>
</dbReference>
<dbReference type="EMBL" id="GL629787">
    <property type="protein sequence ID" value="EFX02018.1"/>
    <property type="molecule type" value="Genomic_DNA"/>
</dbReference>
<dbReference type="GeneID" id="25978372"/>
<dbReference type="PANTHER" id="PTHR37534:SF46">
    <property type="entry name" value="ZN(II)2CYS6 TRANSCRIPTION FACTOR (EUROFUNG)"/>
    <property type="match status" value="1"/>
</dbReference>
<keyword evidence="5" id="KW-0804">Transcription</keyword>
<feature type="compositionally biased region" description="Low complexity" evidence="7">
    <location>
        <begin position="12"/>
        <end position="21"/>
    </location>
</feature>
<dbReference type="InterPro" id="IPR021858">
    <property type="entry name" value="Fun_TF"/>
</dbReference>
<dbReference type="AlphaFoldDB" id="F0XK65"/>
<dbReference type="OrthoDB" id="187139at2759"/>
<feature type="region of interest" description="Disordered" evidence="7">
    <location>
        <begin position="43"/>
        <end position="80"/>
    </location>
</feature>
<keyword evidence="4" id="KW-0238">DNA-binding</keyword>
<dbReference type="eggNOG" id="ENOG502QWIS">
    <property type="taxonomic scope" value="Eukaryota"/>
</dbReference>
<dbReference type="Pfam" id="PF11951">
    <property type="entry name" value="Fungal_trans_2"/>
    <property type="match status" value="2"/>
</dbReference>
<dbReference type="RefSeq" id="XP_014171500.1">
    <property type="nucleotide sequence ID" value="XM_014316025.1"/>
</dbReference>
<gene>
    <name evidence="8" type="ORF">CMQ_5089</name>
</gene>
<evidence type="ECO:0008006" key="10">
    <source>
        <dbReference type="Google" id="ProtNLM"/>
    </source>
</evidence>
<sequence>MLSVWPGRDGLEGSNSNSSSGLGKGAGAKRGAGVMSSGVLGQVSPLTESTTAGDENDSGWENAGIDSDSMGAAGPDNRRTTDAGVAAAWSAALGVFSVAPLPVQFRRVAAMTPFSSAMLRRYIVSTAAALATTCGADNPFLAAVLPLAYTDDLVMHCVIALGGADLSSSSSSSSSSNSSRGKGGGKDKRPMGPCSDNENAVAICRRAGASPSALHEATTRHYACVLRSLRAALRDLQPTDTARVLRTLLVLVLLAVFEGTSWNVLDGGVFAHLGASRQLIAWLRPELSGTRTTTTTARGATSTSAIPTAVADDERSMLGALLEVYAYLVLANRVTPDGTMDSRRVVGPDGSTADEDFVLDPSMLADQHYFGVLFAGMHDLFGLIPPVSRLAGDAAAVASAAAGRPEAVHADAVALRNRARAWQLPAACLAQAAGDQDRTWWRAIGEVYRHALLVYIETAELWAGSSCMGPAGGEDEGEDEGERSGVRKPITGVASLMEATIQRHIHAVGEATLGDDLVHSRFVPIILWPLMIIGSILASTSQRAYLVDGLRNAPPPWSLGRFARSRRARAAVALSRCRRI</sequence>
<dbReference type="GO" id="GO:0005634">
    <property type="term" value="C:nucleus"/>
    <property type="evidence" value="ECO:0007669"/>
    <property type="project" value="UniProtKB-SubCell"/>
</dbReference>
<feature type="compositionally biased region" description="Polar residues" evidence="7">
    <location>
        <begin position="44"/>
        <end position="53"/>
    </location>
</feature>
<proteinExistence type="predicted"/>
<feature type="compositionally biased region" description="Low complexity" evidence="7">
    <location>
        <begin position="167"/>
        <end position="179"/>
    </location>
</feature>
<accession>F0XK65</accession>
<evidence type="ECO:0000256" key="7">
    <source>
        <dbReference type="SAM" id="MobiDB-lite"/>
    </source>
</evidence>
<dbReference type="InParanoid" id="F0XK65"/>
<evidence type="ECO:0000256" key="5">
    <source>
        <dbReference type="ARBA" id="ARBA00023163"/>
    </source>
</evidence>
<evidence type="ECO:0000256" key="4">
    <source>
        <dbReference type="ARBA" id="ARBA00023125"/>
    </source>
</evidence>
<evidence type="ECO:0000256" key="6">
    <source>
        <dbReference type="ARBA" id="ARBA00023242"/>
    </source>
</evidence>
<comment type="subcellular location">
    <subcellularLocation>
        <location evidence="1">Nucleus</location>
    </subcellularLocation>
</comment>
<reference evidence="8 9" key="1">
    <citation type="journal article" date="2011" name="Proc. Natl. Acad. Sci. U.S.A.">
        <title>Genome and transcriptome analyses of the mountain pine beetle-fungal symbiont Grosmannia clavigera, a lodgepole pine pathogen.</title>
        <authorList>
            <person name="DiGuistini S."/>
            <person name="Wang Y."/>
            <person name="Liao N.Y."/>
            <person name="Taylor G."/>
            <person name="Tanguay P."/>
            <person name="Feau N."/>
            <person name="Henrissat B."/>
            <person name="Chan S.K."/>
            <person name="Hesse-Orce U."/>
            <person name="Alamouti S.M."/>
            <person name="Tsui C.K.M."/>
            <person name="Docking R.T."/>
            <person name="Levasseur A."/>
            <person name="Haridas S."/>
            <person name="Robertson G."/>
            <person name="Birol I."/>
            <person name="Holt R.A."/>
            <person name="Marra M.A."/>
            <person name="Hamelin R.C."/>
            <person name="Hirst M."/>
            <person name="Jones S.J.M."/>
            <person name="Bohlmann J."/>
            <person name="Breuil C."/>
        </authorList>
    </citation>
    <scope>NUCLEOTIDE SEQUENCE [LARGE SCALE GENOMIC DNA]</scope>
    <source>
        <strain evidence="9">kw1407 / UAMH 11150</strain>
    </source>
</reference>